<evidence type="ECO:0000256" key="4">
    <source>
        <dbReference type="ARBA" id="ARBA00022884"/>
    </source>
</evidence>
<dbReference type="SUPFAM" id="SSF47446">
    <property type="entry name" value="Signal peptide-binding domain"/>
    <property type="match status" value="1"/>
</dbReference>
<dbReference type="GO" id="GO:0006614">
    <property type="term" value="P:SRP-dependent cotranslational protein targeting to membrane"/>
    <property type="evidence" value="ECO:0007669"/>
    <property type="project" value="InterPro"/>
</dbReference>
<dbReference type="EC" id="3.6.5.4" evidence="9"/>
<dbReference type="InterPro" id="IPR036891">
    <property type="entry name" value="Signal_recog_part_SRP54_M_sf"/>
</dbReference>
<dbReference type="InterPro" id="IPR004125">
    <property type="entry name" value="Signal_recog_particle_SRP54_M"/>
</dbReference>
<dbReference type="Gene3D" id="3.40.50.300">
    <property type="entry name" value="P-loop containing nucleotide triphosphate hydrolases"/>
    <property type="match status" value="1"/>
</dbReference>
<dbReference type="PROSITE" id="PS00300">
    <property type="entry name" value="SRP54"/>
    <property type="match status" value="1"/>
</dbReference>
<dbReference type="GO" id="GO:0005525">
    <property type="term" value="F:GTP binding"/>
    <property type="evidence" value="ECO:0007669"/>
    <property type="project" value="UniProtKB-UniRule"/>
</dbReference>
<comment type="subunit">
    <text evidence="9">Part of the signal recognition particle protein translocation system, which is composed of SRP and FtsY. SRP is a ribonucleoprotein composed of Ffh and a 4.5S RNA molecule.</text>
</comment>
<dbReference type="InterPro" id="IPR042101">
    <property type="entry name" value="SRP54_N_sf"/>
</dbReference>
<evidence type="ECO:0000256" key="3">
    <source>
        <dbReference type="ARBA" id="ARBA00022801"/>
    </source>
</evidence>
<dbReference type="SMART" id="SM00963">
    <property type="entry name" value="SRP54_N"/>
    <property type="match status" value="1"/>
</dbReference>
<dbReference type="SUPFAM" id="SSF52540">
    <property type="entry name" value="P-loop containing nucleoside triphosphate hydrolases"/>
    <property type="match status" value="1"/>
</dbReference>
<feature type="binding site" evidence="9">
    <location>
        <begin position="189"/>
        <end position="193"/>
    </location>
    <ligand>
        <name>GTP</name>
        <dbReference type="ChEBI" id="CHEBI:37565"/>
    </ligand>
</feature>
<evidence type="ECO:0000256" key="8">
    <source>
        <dbReference type="ARBA" id="ARBA00048027"/>
    </source>
</evidence>
<evidence type="ECO:0000256" key="1">
    <source>
        <dbReference type="ARBA" id="ARBA00005450"/>
    </source>
</evidence>
<dbReference type="InterPro" id="IPR013822">
    <property type="entry name" value="Signal_recog_particl_SRP54_hlx"/>
</dbReference>
<dbReference type="NCBIfam" id="TIGR00959">
    <property type="entry name" value="ffh"/>
    <property type="match status" value="1"/>
</dbReference>
<dbReference type="CDD" id="cd18539">
    <property type="entry name" value="SRP_G"/>
    <property type="match status" value="1"/>
</dbReference>
<evidence type="ECO:0000256" key="7">
    <source>
        <dbReference type="ARBA" id="ARBA00023274"/>
    </source>
</evidence>
<keyword evidence="7 9" id="KW-0687">Ribonucleoprotein</keyword>
<dbReference type="EMBL" id="FKLO01000023">
    <property type="protein sequence ID" value="SAM58985.1"/>
    <property type="molecule type" value="Genomic_DNA"/>
</dbReference>
<dbReference type="HAMAP" id="MF_00306">
    <property type="entry name" value="SRP54"/>
    <property type="match status" value="1"/>
</dbReference>
<name>A0A1C3H2R4_9GAMM</name>
<comment type="function">
    <text evidence="9">Involved in targeting and insertion of nascent membrane proteins into the cytoplasmic membrane. Binds to the hydrophobic signal sequence of the ribosome-nascent chain (RNC) as it emerges from the ribosomes. The SRP-RNC complex is then targeted to the cytoplasmic membrane where it interacts with the SRP receptor FtsY. Interaction with FtsY leads to the transfer of the RNC complex to the Sec translocase for insertion into the membrane, the hydrolysis of GTP by both Ffh and FtsY, and the dissociation of the SRP-FtsY complex into the individual components.</text>
</comment>
<dbReference type="InterPro" id="IPR022941">
    <property type="entry name" value="SRP54"/>
</dbReference>
<keyword evidence="6 9" id="KW-0733">Signal recognition particle</keyword>
<keyword evidence="3 9" id="KW-0378">Hydrolase</keyword>
<comment type="catalytic activity">
    <reaction evidence="8 9">
        <text>GTP + H2O = GDP + phosphate + H(+)</text>
        <dbReference type="Rhea" id="RHEA:19669"/>
        <dbReference type="ChEBI" id="CHEBI:15377"/>
        <dbReference type="ChEBI" id="CHEBI:15378"/>
        <dbReference type="ChEBI" id="CHEBI:37565"/>
        <dbReference type="ChEBI" id="CHEBI:43474"/>
        <dbReference type="ChEBI" id="CHEBI:58189"/>
        <dbReference type="EC" id="3.6.5.4"/>
    </reaction>
</comment>
<protein>
    <recommendedName>
        <fullName evidence="9">Signal recognition particle protein</fullName>
        <ecNumber evidence="9">3.6.5.4</ecNumber>
    </recommendedName>
    <alternativeName>
        <fullName evidence="9">Fifty-four homolog</fullName>
    </alternativeName>
</protein>
<dbReference type="SMART" id="SM00962">
    <property type="entry name" value="SRP54"/>
    <property type="match status" value="1"/>
</dbReference>
<dbReference type="AlphaFoldDB" id="A0A1C3H2R4"/>
<comment type="similarity">
    <text evidence="1 9">Belongs to the GTP-binding SRP family. SRP54 subfamily.</text>
</comment>
<feature type="binding site" evidence="9">
    <location>
        <begin position="247"/>
        <end position="250"/>
    </location>
    <ligand>
        <name>GTP</name>
        <dbReference type="ChEBI" id="CHEBI:37565"/>
    </ligand>
</feature>
<evidence type="ECO:0000313" key="12">
    <source>
        <dbReference type="Proteomes" id="UP000190837"/>
    </source>
</evidence>
<comment type="domain">
    <text evidence="9">Composed of three domains: the N-terminal N domain, which is responsible for interactions with the ribosome, the central G domain, which binds GTP, and the C-terminal M domain, which binds the RNA and the signal sequence of the RNC.</text>
</comment>
<dbReference type="Proteomes" id="UP000190837">
    <property type="component" value="Unassembled WGS sequence"/>
</dbReference>
<evidence type="ECO:0000256" key="9">
    <source>
        <dbReference type="HAMAP-Rule" id="MF_00306"/>
    </source>
</evidence>
<dbReference type="Pfam" id="PF02881">
    <property type="entry name" value="SRP54_N"/>
    <property type="match status" value="1"/>
</dbReference>
<evidence type="ECO:0000256" key="2">
    <source>
        <dbReference type="ARBA" id="ARBA00022741"/>
    </source>
</evidence>
<dbReference type="InterPro" id="IPR004780">
    <property type="entry name" value="SRP"/>
</dbReference>
<dbReference type="InterPro" id="IPR027417">
    <property type="entry name" value="P-loop_NTPase"/>
</dbReference>
<dbReference type="PANTHER" id="PTHR11564">
    <property type="entry name" value="SIGNAL RECOGNITION PARTICLE 54K PROTEIN SRP54"/>
    <property type="match status" value="1"/>
</dbReference>
<keyword evidence="2 9" id="KW-0547">Nucleotide-binding</keyword>
<accession>A0A1C3H2R4</accession>
<evidence type="ECO:0000256" key="5">
    <source>
        <dbReference type="ARBA" id="ARBA00023134"/>
    </source>
</evidence>
<evidence type="ECO:0000256" key="6">
    <source>
        <dbReference type="ARBA" id="ARBA00023135"/>
    </source>
</evidence>
<feature type="domain" description="SRP54-type proteins GTP-binding" evidence="10">
    <location>
        <begin position="268"/>
        <end position="281"/>
    </location>
</feature>
<dbReference type="GO" id="GO:0003924">
    <property type="term" value="F:GTPase activity"/>
    <property type="evidence" value="ECO:0007669"/>
    <property type="project" value="UniProtKB-UniRule"/>
</dbReference>
<dbReference type="FunFam" id="3.40.50.300:FF:000022">
    <property type="entry name" value="Signal recognition particle 54 kDa subunit"/>
    <property type="match status" value="1"/>
</dbReference>
<dbReference type="Gene3D" id="1.20.120.140">
    <property type="entry name" value="Signal recognition particle SRP54, nucleotide-binding domain"/>
    <property type="match status" value="1"/>
</dbReference>
<organism evidence="11 12">
    <name type="scientific">Cardiobacterium hominis</name>
    <dbReference type="NCBI Taxonomy" id="2718"/>
    <lineage>
        <taxon>Bacteria</taxon>
        <taxon>Pseudomonadati</taxon>
        <taxon>Pseudomonadota</taxon>
        <taxon>Gammaproteobacteria</taxon>
        <taxon>Cardiobacteriales</taxon>
        <taxon>Cardiobacteriaceae</taxon>
        <taxon>Cardiobacterium</taxon>
    </lineage>
</organism>
<dbReference type="Gene3D" id="1.10.260.30">
    <property type="entry name" value="Signal recognition particle, SRP54 subunit, M-domain"/>
    <property type="match status" value="1"/>
</dbReference>
<dbReference type="GO" id="GO:0008312">
    <property type="term" value="F:7S RNA binding"/>
    <property type="evidence" value="ECO:0007669"/>
    <property type="project" value="InterPro"/>
</dbReference>
<comment type="subcellular location">
    <subcellularLocation>
        <location evidence="9">Cytoplasm</location>
    </subcellularLocation>
    <text evidence="9">The SRP-RNC complex is targeted to the cytoplasmic membrane.</text>
</comment>
<dbReference type="InterPro" id="IPR003593">
    <property type="entry name" value="AAA+_ATPase"/>
</dbReference>
<sequence length="453" mass="49977">MFDNLSERLQGTFKKLRGQARITEENITQALRDVRMALIEADVALPVVKEVIETIKNAAIGQEVSLKLSPDQAFIKTVKNELVRIMGEENSALNLATQPPAVILMAGLQGSGKTTSSAKLARKLINEKKKVALVSADVYRPAAIEQLKTLAEQVGATFIPSDASEKPADITARALEFAKRQYFDVLIVDTAGRLHIDDALMDEIRTLHAQLKPIETLFVVDSMTGQDAANTAKAFNDVLPLTGVVLTKIDGDARGGAALSIRHITGKPIKFLGVGEKTEALEAFHPDRIASRILGMGDVLGLIEDLEHQVDEEKARKLATKMAKGKTFDLDDFREQLHQMQLIDMDKMLEKIPGMGNIPQAVKDQHLSPKKIRRQEAIILSMTMQERHNPDIIKGSRKRRIAAGAGVDVPEVNRLLKQFKEMQTQMKKFRSSKMLRMLGAGKGALPMGKLPFK</sequence>
<proteinExistence type="inferred from homology"/>
<keyword evidence="9" id="KW-0963">Cytoplasm</keyword>
<dbReference type="PANTHER" id="PTHR11564:SF5">
    <property type="entry name" value="SIGNAL RECOGNITION PARTICLE SUBUNIT SRP54"/>
    <property type="match status" value="1"/>
</dbReference>
<dbReference type="Pfam" id="PF00448">
    <property type="entry name" value="SRP54"/>
    <property type="match status" value="1"/>
</dbReference>
<evidence type="ECO:0000259" key="10">
    <source>
        <dbReference type="PROSITE" id="PS00300"/>
    </source>
</evidence>
<evidence type="ECO:0000313" key="11">
    <source>
        <dbReference type="EMBL" id="SAM58985.1"/>
    </source>
</evidence>
<gene>
    <name evidence="9" type="primary">ffh</name>
    <name evidence="11" type="ORF">CHUV0807_0512</name>
</gene>
<reference evidence="12" key="1">
    <citation type="submission" date="2016-04" db="EMBL/GenBank/DDBJ databases">
        <authorList>
            <person name="Tagini F."/>
        </authorList>
    </citation>
    <scope>NUCLEOTIDE SEQUENCE [LARGE SCALE GENOMIC DNA]</scope>
    <source>
        <strain evidence="12">CHUV0807</strain>
    </source>
</reference>
<feature type="binding site" evidence="9">
    <location>
        <begin position="107"/>
        <end position="114"/>
    </location>
    <ligand>
        <name>GTP</name>
        <dbReference type="ChEBI" id="CHEBI:37565"/>
    </ligand>
</feature>
<dbReference type="InterPro" id="IPR000897">
    <property type="entry name" value="SRP54_GTPase_dom"/>
</dbReference>
<keyword evidence="4 9" id="KW-0694">RNA-binding</keyword>
<dbReference type="Pfam" id="PF02978">
    <property type="entry name" value="SRP_SPB"/>
    <property type="match status" value="1"/>
</dbReference>
<dbReference type="GO" id="GO:0048500">
    <property type="term" value="C:signal recognition particle"/>
    <property type="evidence" value="ECO:0007669"/>
    <property type="project" value="UniProtKB-UniRule"/>
</dbReference>
<dbReference type="RefSeq" id="WP_079539488.1">
    <property type="nucleotide sequence ID" value="NZ_CP171111.1"/>
</dbReference>
<dbReference type="SMART" id="SM00382">
    <property type="entry name" value="AAA"/>
    <property type="match status" value="1"/>
</dbReference>
<keyword evidence="5 9" id="KW-0342">GTP-binding</keyword>